<dbReference type="AlphaFoldDB" id="X1EPE7"/>
<dbReference type="EMBL" id="BARU01007990">
    <property type="protein sequence ID" value="GAH35281.1"/>
    <property type="molecule type" value="Genomic_DNA"/>
</dbReference>
<organism evidence="1">
    <name type="scientific">marine sediment metagenome</name>
    <dbReference type="NCBI Taxonomy" id="412755"/>
    <lineage>
        <taxon>unclassified sequences</taxon>
        <taxon>metagenomes</taxon>
        <taxon>ecological metagenomes</taxon>
    </lineage>
</organism>
<sequence>MLLKELHWGFLKEIDKARYTKLWKELVLAHKNFTHAGDLKRNISISNIYISMLDIHGYTQFCQESKGNLSRLRKLDEFLHAGIKRIAGINGTLANLERGDEIVVIAATATDSIKIDIIFNEQYKTAYYNSKKNINTYKKLKNLAIKSEAINKKKIIWNVLIEENRDQLDLEIYSGKK</sequence>
<gene>
    <name evidence="1" type="ORF">S03H2_15705</name>
</gene>
<proteinExistence type="predicted"/>
<protein>
    <recommendedName>
        <fullName evidence="2">Guanylate cyclase domain-containing protein</fullName>
    </recommendedName>
</protein>
<evidence type="ECO:0000313" key="1">
    <source>
        <dbReference type="EMBL" id="GAH35281.1"/>
    </source>
</evidence>
<comment type="caution">
    <text evidence="1">The sequence shown here is derived from an EMBL/GenBank/DDBJ whole genome shotgun (WGS) entry which is preliminary data.</text>
</comment>
<reference evidence="1" key="1">
    <citation type="journal article" date="2014" name="Front. Microbiol.">
        <title>High frequency of phylogenetically diverse reductive dehalogenase-homologous genes in deep subseafloor sedimentary metagenomes.</title>
        <authorList>
            <person name="Kawai M."/>
            <person name="Futagami T."/>
            <person name="Toyoda A."/>
            <person name="Takaki Y."/>
            <person name="Nishi S."/>
            <person name="Hori S."/>
            <person name="Arai W."/>
            <person name="Tsubouchi T."/>
            <person name="Morono Y."/>
            <person name="Uchiyama I."/>
            <person name="Ito T."/>
            <person name="Fujiyama A."/>
            <person name="Inagaki F."/>
            <person name="Takami H."/>
        </authorList>
    </citation>
    <scope>NUCLEOTIDE SEQUENCE</scope>
    <source>
        <strain evidence="1">Expedition CK06-06</strain>
    </source>
</reference>
<name>X1EPE7_9ZZZZ</name>
<accession>X1EPE7</accession>
<evidence type="ECO:0008006" key="2">
    <source>
        <dbReference type="Google" id="ProtNLM"/>
    </source>
</evidence>